<proteinExistence type="predicted"/>
<dbReference type="AlphaFoldDB" id="A0A6C0JV14"/>
<dbReference type="SUPFAM" id="SSF57783">
    <property type="entry name" value="Zinc beta-ribbon"/>
    <property type="match status" value="1"/>
</dbReference>
<organism evidence="1">
    <name type="scientific">viral metagenome</name>
    <dbReference type="NCBI Taxonomy" id="1070528"/>
    <lineage>
        <taxon>unclassified sequences</taxon>
        <taxon>metagenomes</taxon>
        <taxon>organismal metagenomes</taxon>
    </lineage>
</organism>
<sequence length="324" mass="38317">MKNEIQKNLKRFSSNVCIDKNGYIDKNKITEIDDMIRYNLNNEIKSKKDDSIIEQLNLLYYVVRTIDFLKVFKKKSINVVDLFKEENKIKVDLNKLIDYISIAREYVPTISIHQKQKLICSECSSYKMIENKENNEISCEDCGFIYDNRILGIKDIESINSCRSSYTLKTNLLKAINKFEGGNCSVEKKILERIKVELGKKQIQIKNLQNCHIIKILKDWKLSKYYEEVRSIVLLLKGDPPISLKEHIPKLIELHDLLEFAYISIKDPFRINSLNVHFKLFKLLKLCKFDCDITDFCMLKTENKLEEHEEKWKEICKINNWEIV</sequence>
<evidence type="ECO:0000313" key="1">
    <source>
        <dbReference type="EMBL" id="QHU07738.1"/>
    </source>
</evidence>
<dbReference type="GO" id="GO:0046782">
    <property type="term" value="P:regulation of viral transcription"/>
    <property type="evidence" value="ECO:0007669"/>
    <property type="project" value="InterPro"/>
</dbReference>
<protein>
    <recommendedName>
        <fullName evidence="2">TFIIB-type domain-containing protein</fullName>
    </recommendedName>
</protein>
<name>A0A6C0JV14_9ZZZZ</name>
<reference evidence="1" key="1">
    <citation type="journal article" date="2020" name="Nature">
        <title>Giant virus diversity and host interactions through global metagenomics.</title>
        <authorList>
            <person name="Schulz F."/>
            <person name="Roux S."/>
            <person name="Paez-Espino D."/>
            <person name="Jungbluth S."/>
            <person name="Walsh D.A."/>
            <person name="Denef V.J."/>
            <person name="McMahon K.D."/>
            <person name="Konstantinidis K.T."/>
            <person name="Eloe-Fadrosh E.A."/>
            <person name="Kyrpides N.C."/>
            <person name="Woyke T."/>
        </authorList>
    </citation>
    <scope>NUCLEOTIDE SEQUENCE</scope>
    <source>
        <strain evidence="1">GVMAG-S-1041349-163</strain>
    </source>
</reference>
<dbReference type="Pfam" id="PF04947">
    <property type="entry name" value="Pox_VLTF3"/>
    <property type="match status" value="1"/>
</dbReference>
<accession>A0A6C0JV14</accession>
<evidence type="ECO:0008006" key="2">
    <source>
        <dbReference type="Google" id="ProtNLM"/>
    </source>
</evidence>
<dbReference type="InterPro" id="IPR007031">
    <property type="entry name" value="Poxvirus_VLTF3"/>
</dbReference>
<dbReference type="Gene3D" id="2.20.25.10">
    <property type="match status" value="1"/>
</dbReference>
<dbReference type="EMBL" id="MN740686">
    <property type="protein sequence ID" value="QHU07738.1"/>
    <property type="molecule type" value="Genomic_DNA"/>
</dbReference>